<comment type="caution">
    <text evidence="5">The sequence shown here is derived from an EMBL/GenBank/DDBJ whole genome shotgun (WGS) entry which is preliminary data.</text>
</comment>
<dbReference type="PROSITE" id="PS51015">
    <property type="entry name" value="YDG"/>
    <property type="match status" value="1"/>
</dbReference>
<gene>
    <name evidence="5" type="ORF">FGG08_006620</name>
</gene>
<feature type="domain" description="YDG" evidence="4">
    <location>
        <begin position="276"/>
        <end position="416"/>
    </location>
</feature>
<evidence type="ECO:0000256" key="1">
    <source>
        <dbReference type="ARBA" id="ARBA00023242"/>
    </source>
</evidence>
<reference evidence="5" key="1">
    <citation type="submission" date="2021-03" db="EMBL/GenBank/DDBJ databases">
        <title>Comparative genomics and phylogenomic investigation of the class Geoglossomycetes provide insights into ecological specialization and systematics.</title>
        <authorList>
            <person name="Melie T."/>
            <person name="Pirro S."/>
            <person name="Miller A.N."/>
            <person name="Quandt A."/>
        </authorList>
    </citation>
    <scope>NUCLEOTIDE SEQUENCE</scope>
    <source>
        <strain evidence="5">GBOQ0MN5Z8</strain>
    </source>
</reference>
<dbReference type="InterPro" id="IPR045134">
    <property type="entry name" value="UHRF1/2-like"/>
</dbReference>
<dbReference type="InterPro" id="IPR036987">
    <property type="entry name" value="SRA-YDG_sf"/>
</dbReference>
<feature type="compositionally biased region" description="Basic and acidic residues" evidence="3">
    <location>
        <begin position="18"/>
        <end position="27"/>
    </location>
</feature>
<dbReference type="GO" id="GO:0005634">
    <property type="term" value="C:nucleus"/>
    <property type="evidence" value="ECO:0007669"/>
    <property type="project" value="UniProtKB-SubCell"/>
</dbReference>
<feature type="compositionally biased region" description="Basic and acidic residues" evidence="3">
    <location>
        <begin position="38"/>
        <end position="60"/>
    </location>
</feature>
<dbReference type="EMBL" id="JAGHQL010000201">
    <property type="protein sequence ID" value="KAH0536495.1"/>
    <property type="molecule type" value="Genomic_DNA"/>
</dbReference>
<feature type="region of interest" description="Disordered" evidence="3">
    <location>
        <begin position="1"/>
        <end position="111"/>
    </location>
</feature>
<evidence type="ECO:0000259" key="4">
    <source>
        <dbReference type="PROSITE" id="PS51015"/>
    </source>
</evidence>
<accession>A0A9P8I4W2</accession>
<dbReference type="OrthoDB" id="2270193at2759"/>
<dbReference type="SMART" id="SM00466">
    <property type="entry name" value="SRA"/>
    <property type="match status" value="1"/>
</dbReference>
<evidence type="ECO:0000313" key="5">
    <source>
        <dbReference type="EMBL" id="KAH0536495.1"/>
    </source>
</evidence>
<keyword evidence="1 2" id="KW-0539">Nucleus</keyword>
<dbReference type="GO" id="GO:0016567">
    <property type="term" value="P:protein ubiquitination"/>
    <property type="evidence" value="ECO:0007669"/>
    <property type="project" value="TreeGrafter"/>
</dbReference>
<organism evidence="5 6">
    <name type="scientific">Glutinoglossum americanum</name>
    <dbReference type="NCBI Taxonomy" id="1670608"/>
    <lineage>
        <taxon>Eukaryota</taxon>
        <taxon>Fungi</taxon>
        <taxon>Dikarya</taxon>
        <taxon>Ascomycota</taxon>
        <taxon>Pezizomycotina</taxon>
        <taxon>Geoglossomycetes</taxon>
        <taxon>Geoglossales</taxon>
        <taxon>Geoglossaceae</taxon>
        <taxon>Glutinoglossum</taxon>
    </lineage>
</organism>
<dbReference type="GO" id="GO:0044027">
    <property type="term" value="P:negative regulation of gene expression via chromosomal CpG island methylation"/>
    <property type="evidence" value="ECO:0007669"/>
    <property type="project" value="TreeGrafter"/>
</dbReference>
<dbReference type="GO" id="GO:0061630">
    <property type="term" value="F:ubiquitin protein ligase activity"/>
    <property type="evidence" value="ECO:0007669"/>
    <property type="project" value="TreeGrafter"/>
</dbReference>
<dbReference type="Proteomes" id="UP000698800">
    <property type="component" value="Unassembled WGS sequence"/>
</dbReference>
<dbReference type="InterPro" id="IPR003105">
    <property type="entry name" value="SRA_YDG"/>
</dbReference>
<dbReference type="PANTHER" id="PTHR14140:SF27">
    <property type="entry name" value="OS04G0289800 PROTEIN"/>
    <property type="match status" value="1"/>
</dbReference>
<dbReference type="InterPro" id="IPR015947">
    <property type="entry name" value="PUA-like_sf"/>
</dbReference>
<dbReference type="SUPFAM" id="SSF88697">
    <property type="entry name" value="PUA domain-like"/>
    <property type="match status" value="1"/>
</dbReference>
<keyword evidence="6" id="KW-1185">Reference proteome</keyword>
<evidence type="ECO:0000256" key="2">
    <source>
        <dbReference type="PROSITE-ProRule" id="PRU00358"/>
    </source>
</evidence>
<dbReference type="Pfam" id="PF02182">
    <property type="entry name" value="SAD_SRA"/>
    <property type="match status" value="1"/>
</dbReference>
<protein>
    <recommendedName>
        <fullName evidence="4">YDG domain-containing protein</fullName>
    </recommendedName>
</protein>
<sequence length="448" mass="50204">MAEKLTKLPTNRYSNLEPARKRSHSDTDFQAAIKKAKREYQRGHKDEQQGHYGPESKDTSTRPTATDASLEPTLGGSRRGTESSSSAIHGTKQKVEHGSNRPFAPPKKLLRKRIPVDDGIETIETRTTTYPASFYDNVDMRAKFNRGDLVTVSNINNLIKICRKTTEGSGSAYPGNLANIRKRLHQMEFYDFLSPIIVKKSKVLDDDVGLPQIFNDPEFPWDIKADSLALYLRWLKGVLDPHLLRGIDTERKGTGTKHTGHKLRKDYLGIVSCNVWGENNLQNGQWWPLQICAKRDGGHGEIEGGIHGQTGKGAFSVVLSNGGYEDCDEGDRILYCGTSGSEGQPSTGTSRLLETYRSYKSGDPHPVRVIRTAKLPKSNGYRPTKGLRYDGLYDVISYEILHTETAMHRFELRRRPGQDPMRYTGVEARPTDEEIAEFAKIRGLLGLT</sequence>
<comment type="subcellular location">
    <subcellularLocation>
        <location evidence="2">Nucleus</location>
    </subcellularLocation>
</comment>
<proteinExistence type="predicted"/>
<dbReference type="AlphaFoldDB" id="A0A9P8I4W2"/>
<dbReference type="PANTHER" id="PTHR14140">
    <property type="entry name" value="E3 UBIQUITIN-PROTEIN LIGASE UHRF-RELATED"/>
    <property type="match status" value="1"/>
</dbReference>
<evidence type="ECO:0000256" key="3">
    <source>
        <dbReference type="SAM" id="MobiDB-lite"/>
    </source>
</evidence>
<dbReference type="Gene3D" id="2.30.280.10">
    <property type="entry name" value="SRA-YDG"/>
    <property type="match status" value="1"/>
</dbReference>
<name>A0A9P8I4W2_9PEZI</name>
<evidence type="ECO:0000313" key="6">
    <source>
        <dbReference type="Proteomes" id="UP000698800"/>
    </source>
</evidence>